<comment type="caution">
    <text evidence="3">The sequence shown here is derived from an EMBL/GenBank/DDBJ whole genome shotgun (WGS) entry which is preliminary data.</text>
</comment>
<organism evidence="3 4">
    <name type="scientific">Paractinoplanes toevensis</name>
    <dbReference type="NCBI Taxonomy" id="571911"/>
    <lineage>
        <taxon>Bacteria</taxon>
        <taxon>Bacillati</taxon>
        <taxon>Actinomycetota</taxon>
        <taxon>Actinomycetes</taxon>
        <taxon>Micromonosporales</taxon>
        <taxon>Micromonosporaceae</taxon>
        <taxon>Paractinoplanes</taxon>
    </lineage>
</organism>
<dbReference type="SUPFAM" id="SSF50475">
    <property type="entry name" value="FMN-binding split barrel"/>
    <property type="match status" value="1"/>
</dbReference>
<gene>
    <name evidence="3" type="ORF">Ato02nite_085490</name>
</gene>
<dbReference type="InterPro" id="IPR052019">
    <property type="entry name" value="F420H2_bilvrd_red/Heme_oxyg"/>
</dbReference>
<dbReference type="InterPro" id="IPR011576">
    <property type="entry name" value="Pyridox_Oxase_N"/>
</dbReference>
<sequence>MMTLPEGLLALLRRPSPCFVATVDPDGSPQLTETWVGTDGEHIVINTVEGFRKVRNVERDPRVSVIVTDPDDVTDYYSVKGRVIDVTPKNGAEHIDELAHKYLGRPYPWFGGRDQVRLIMTIAAEKIVHAPRG</sequence>
<name>A0A919WAQ6_9ACTN</name>
<feature type="domain" description="Pyridoxamine 5'-phosphate oxidase N-terminal" evidence="2">
    <location>
        <begin position="6"/>
        <end position="104"/>
    </location>
</feature>
<evidence type="ECO:0000313" key="4">
    <source>
        <dbReference type="Proteomes" id="UP000677082"/>
    </source>
</evidence>
<dbReference type="Gene3D" id="2.30.110.10">
    <property type="entry name" value="Electron Transport, Fmn-binding Protein, Chain A"/>
    <property type="match status" value="1"/>
</dbReference>
<evidence type="ECO:0000313" key="3">
    <source>
        <dbReference type="EMBL" id="GIM96756.1"/>
    </source>
</evidence>
<keyword evidence="1" id="KW-0560">Oxidoreductase</keyword>
<dbReference type="GO" id="GO:0070967">
    <property type="term" value="F:coenzyme F420 binding"/>
    <property type="evidence" value="ECO:0007669"/>
    <property type="project" value="TreeGrafter"/>
</dbReference>
<evidence type="ECO:0000256" key="1">
    <source>
        <dbReference type="ARBA" id="ARBA00023002"/>
    </source>
</evidence>
<dbReference type="GO" id="GO:0005829">
    <property type="term" value="C:cytosol"/>
    <property type="evidence" value="ECO:0007669"/>
    <property type="project" value="TreeGrafter"/>
</dbReference>
<dbReference type="Pfam" id="PF01243">
    <property type="entry name" value="PNPOx_N"/>
    <property type="match status" value="1"/>
</dbReference>
<dbReference type="PANTHER" id="PTHR35176:SF6">
    <property type="entry name" value="HEME OXYGENASE HI_0854-RELATED"/>
    <property type="match status" value="1"/>
</dbReference>
<dbReference type="EMBL" id="BOQN01000128">
    <property type="protein sequence ID" value="GIM96756.1"/>
    <property type="molecule type" value="Genomic_DNA"/>
</dbReference>
<keyword evidence="4" id="KW-1185">Reference proteome</keyword>
<reference evidence="3 4" key="1">
    <citation type="submission" date="2021-03" db="EMBL/GenBank/DDBJ databases">
        <title>Whole genome shotgun sequence of Actinoplanes toevensis NBRC 105298.</title>
        <authorList>
            <person name="Komaki H."/>
            <person name="Tamura T."/>
        </authorList>
    </citation>
    <scope>NUCLEOTIDE SEQUENCE [LARGE SCALE GENOMIC DNA]</scope>
    <source>
        <strain evidence="3 4">NBRC 105298</strain>
    </source>
</reference>
<evidence type="ECO:0000259" key="2">
    <source>
        <dbReference type="Pfam" id="PF01243"/>
    </source>
</evidence>
<dbReference type="Proteomes" id="UP000677082">
    <property type="component" value="Unassembled WGS sequence"/>
</dbReference>
<dbReference type="InterPro" id="IPR019920">
    <property type="entry name" value="F420-binding_dom_put"/>
</dbReference>
<dbReference type="InterPro" id="IPR012349">
    <property type="entry name" value="Split_barrel_FMN-bd"/>
</dbReference>
<dbReference type="RefSeq" id="WP_213012430.1">
    <property type="nucleotide sequence ID" value="NZ_BOQN01000128.1"/>
</dbReference>
<dbReference type="AlphaFoldDB" id="A0A919WAQ6"/>
<dbReference type="GO" id="GO:0016627">
    <property type="term" value="F:oxidoreductase activity, acting on the CH-CH group of donors"/>
    <property type="evidence" value="ECO:0007669"/>
    <property type="project" value="TreeGrafter"/>
</dbReference>
<accession>A0A919WAQ6</accession>
<proteinExistence type="predicted"/>
<protein>
    <submittedName>
        <fullName evidence="3">PPOX class F420-dependent enzyme</fullName>
    </submittedName>
</protein>
<dbReference type="PANTHER" id="PTHR35176">
    <property type="entry name" value="HEME OXYGENASE HI_0854-RELATED"/>
    <property type="match status" value="1"/>
</dbReference>
<dbReference type="NCBIfam" id="TIGR03618">
    <property type="entry name" value="Rv1155_F420"/>
    <property type="match status" value="1"/>
</dbReference>